<gene>
    <name evidence="3" type="ORF">SAMN05192534_11476</name>
</gene>
<dbReference type="Proteomes" id="UP000199163">
    <property type="component" value="Unassembled WGS sequence"/>
</dbReference>
<evidence type="ECO:0000256" key="1">
    <source>
        <dbReference type="SAM" id="Phobius"/>
    </source>
</evidence>
<keyword evidence="1" id="KW-0812">Transmembrane</keyword>
<name>A0A1G8G7T6_9BACI</name>
<keyword evidence="4" id="KW-1185">Reference proteome</keyword>
<feature type="transmembrane region" description="Helical" evidence="1">
    <location>
        <begin position="7"/>
        <end position="25"/>
    </location>
</feature>
<dbReference type="STRING" id="568899.SAMN05192534_11476"/>
<feature type="domain" description="Regulatory protein YycH" evidence="2">
    <location>
        <begin position="3"/>
        <end position="442"/>
    </location>
</feature>
<evidence type="ECO:0000313" key="4">
    <source>
        <dbReference type="Proteomes" id="UP000199163"/>
    </source>
</evidence>
<dbReference type="InterPro" id="IPR042274">
    <property type="entry name" value="YycH/YycI_2"/>
</dbReference>
<protein>
    <submittedName>
        <fullName evidence="3">Two-component signal transduction system YycFG, regulatory protein YycH</fullName>
    </submittedName>
</protein>
<dbReference type="OrthoDB" id="2382185at2"/>
<dbReference type="Pfam" id="PF07435">
    <property type="entry name" value="YycH"/>
    <property type="match status" value="1"/>
</dbReference>
<accession>A0A1G8G7T6</accession>
<dbReference type="InterPro" id="IPR009996">
    <property type="entry name" value="YycH"/>
</dbReference>
<dbReference type="AlphaFoldDB" id="A0A1G8G7T6"/>
<dbReference type="EMBL" id="FNDK01000014">
    <property type="protein sequence ID" value="SDH90459.1"/>
    <property type="molecule type" value="Genomic_DNA"/>
</dbReference>
<evidence type="ECO:0000259" key="2">
    <source>
        <dbReference type="Pfam" id="PF07435"/>
    </source>
</evidence>
<sequence length="444" mass="51091">MIERVKSWTLTILIATSAVLTYQLWTFQPNLDYLDESGYVPSETSGEELALNDVIWPEQLIFHDGLHQVSLDGHENLFARFYNDFLDARVENITLHQNVEADDMYEGQRIAEVIYPTAIPGDVVNSVLNIEDDIPYLSIDMVDRILLVDNGGESENLVVRLVSYGEQIILEGETNFSMSDFRDIYLEGIDQYPSVFSYEIQNNSSLTEFIYLPEESVTYTTLSDTFSEMNYNVFLRLLFNDTDYVKQYHQDNREASFTDGNRMMTLEDNGHYLQYINPVYSENVQESQQHVVETGFDFINSRGGWTDTYHLYDWGYSNQEENVSYRMIVAGLPVFESRGRDLASINVTRAGGQVSQFSRPLFNLDGSPINARGSMELARGEQVIAFAEQQFDPESIENIRVGYKMEKTDNVVVRLEPSWYVKYDDAWYPIDPEEAEEEGENGLE</sequence>
<reference evidence="3 4" key="1">
    <citation type="submission" date="2016-10" db="EMBL/GenBank/DDBJ databases">
        <authorList>
            <person name="de Groot N.N."/>
        </authorList>
    </citation>
    <scope>NUCLEOTIDE SEQUENCE [LARGE SCALE GENOMIC DNA]</scope>
    <source>
        <strain evidence="3 4">DSM 21632</strain>
    </source>
</reference>
<dbReference type="Gene3D" id="3.30.310.160">
    <property type="entry name" value="YycH protein, domain 2"/>
    <property type="match status" value="1"/>
</dbReference>
<evidence type="ECO:0000313" key="3">
    <source>
        <dbReference type="EMBL" id="SDH90459.1"/>
    </source>
</evidence>
<dbReference type="RefSeq" id="WP_091274170.1">
    <property type="nucleotide sequence ID" value="NZ_FNDK01000014.1"/>
</dbReference>
<keyword evidence="1" id="KW-1133">Transmembrane helix</keyword>
<organism evidence="3 4">
    <name type="scientific">Alteribacillus persepolensis</name>
    <dbReference type="NCBI Taxonomy" id="568899"/>
    <lineage>
        <taxon>Bacteria</taxon>
        <taxon>Bacillati</taxon>
        <taxon>Bacillota</taxon>
        <taxon>Bacilli</taxon>
        <taxon>Bacillales</taxon>
        <taxon>Bacillaceae</taxon>
        <taxon>Alteribacillus</taxon>
    </lineage>
</organism>
<dbReference type="CDD" id="cd15787">
    <property type="entry name" value="YycH_N"/>
    <property type="match status" value="1"/>
</dbReference>
<keyword evidence="1" id="KW-0472">Membrane</keyword>
<proteinExistence type="predicted"/>